<comment type="pathway">
    <text evidence="6">Amino-acid degradation; L-threonine degradation via oxydo-reductase pathway; glycine from L-threonine: step 1/2.</text>
</comment>
<evidence type="ECO:0000256" key="2">
    <source>
        <dbReference type="ARBA" id="ARBA00022723"/>
    </source>
</evidence>
<dbReference type="NCBIfam" id="NF003808">
    <property type="entry name" value="PRK05396.1"/>
    <property type="match status" value="1"/>
</dbReference>
<proteinExistence type="inferred from homology"/>
<feature type="binding site" evidence="6">
    <location>
        <position position="176"/>
    </location>
    <ligand>
        <name>NAD(+)</name>
        <dbReference type="ChEBI" id="CHEBI:57540"/>
    </ligand>
</feature>
<feature type="binding site" evidence="6">
    <location>
        <position position="196"/>
    </location>
    <ligand>
        <name>NAD(+)</name>
        <dbReference type="ChEBI" id="CHEBI:57540"/>
    </ligand>
</feature>
<dbReference type="PROSITE" id="PS00059">
    <property type="entry name" value="ADH_ZINC"/>
    <property type="match status" value="1"/>
</dbReference>
<keyword evidence="2 6" id="KW-0479">Metal-binding</keyword>
<accession>A0A399CVV3</accession>
<dbReference type="RefSeq" id="WP_119351352.1">
    <property type="nucleotide sequence ID" value="NZ_QWET01000017.1"/>
</dbReference>
<comment type="catalytic activity">
    <reaction evidence="6">
        <text>L-threonine + NAD(+) = (2S)-2-amino-3-oxobutanoate + NADH + H(+)</text>
        <dbReference type="Rhea" id="RHEA:13161"/>
        <dbReference type="ChEBI" id="CHEBI:15378"/>
        <dbReference type="ChEBI" id="CHEBI:57540"/>
        <dbReference type="ChEBI" id="CHEBI:57926"/>
        <dbReference type="ChEBI" id="CHEBI:57945"/>
        <dbReference type="ChEBI" id="CHEBI:78948"/>
        <dbReference type="EC" id="1.1.1.103"/>
    </reaction>
</comment>
<feature type="binding site" evidence="6">
    <location>
        <position position="93"/>
    </location>
    <ligand>
        <name>Zn(2+)</name>
        <dbReference type="ChEBI" id="CHEBI:29105"/>
        <label>2</label>
    </ligand>
</feature>
<gene>
    <name evidence="6" type="primary">tdh</name>
    <name evidence="10" type="ORF">D1164_18320</name>
</gene>
<evidence type="ECO:0000313" key="10">
    <source>
        <dbReference type="EMBL" id="RIH63709.1"/>
    </source>
</evidence>
<feature type="binding site" evidence="6">
    <location>
        <begin position="263"/>
        <end position="265"/>
    </location>
    <ligand>
        <name>NAD(+)</name>
        <dbReference type="ChEBI" id="CHEBI:57540"/>
    </ligand>
</feature>
<comment type="subcellular location">
    <subcellularLocation>
        <location evidence="6">Cytoplasm</location>
    </subcellularLocation>
</comment>
<keyword evidence="1 6" id="KW-0963">Cytoplasm</keyword>
<dbReference type="PANTHER" id="PTHR43401:SF2">
    <property type="entry name" value="L-THREONINE 3-DEHYDROGENASE"/>
    <property type="match status" value="1"/>
</dbReference>
<dbReference type="GO" id="GO:0008270">
    <property type="term" value="F:zinc ion binding"/>
    <property type="evidence" value="ECO:0007669"/>
    <property type="project" value="UniProtKB-UniRule"/>
</dbReference>
<feature type="binding site" evidence="6">
    <location>
        <begin position="287"/>
        <end position="288"/>
    </location>
    <ligand>
        <name>NAD(+)</name>
        <dbReference type="ChEBI" id="CHEBI:57540"/>
    </ligand>
</feature>
<feature type="binding site" evidence="6">
    <location>
        <position position="63"/>
    </location>
    <ligand>
        <name>Zn(2+)</name>
        <dbReference type="ChEBI" id="CHEBI:29105"/>
        <label>1</label>
        <note>catalytic</note>
    </ligand>
</feature>
<keyword evidence="4 6" id="KW-0560">Oxidoreductase</keyword>
<dbReference type="InterPro" id="IPR036291">
    <property type="entry name" value="NAD(P)-bd_dom_sf"/>
</dbReference>
<dbReference type="InterPro" id="IPR004627">
    <property type="entry name" value="L-Threonine_3-DHase"/>
</dbReference>
<feature type="active site" description="Charge relay system" evidence="6">
    <location>
        <position position="43"/>
    </location>
</feature>
<reference evidence="10 11" key="1">
    <citation type="journal article" date="2015" name="Int. J. Syst. Evol. Microbiol.">
        <title>Mariniphaga sediminis sp. nov., isolated from coastal sediment.</title>
        <authorList>
            <person name="Wang F.Q."/>
            <person name="Shen Q.Y."/>
            <person name="Chen G.J."/>
            <person name="Du Z.J."/>
        </authorList>
    </citation>
    <scope>NUCLEOTIDE SEQUENCE [LARGE SCALE GENOMIC DNA]</scope>
    <source>
        <strain evidence="10 11">SY21</strain>
    </source>
</reference>
<feature type="binding site" evidence="6">
    <location>
        <position position="64"/>
    </location>
    <ligand>
        <name>Zn(2+)</name>
        <dbReference type="ChEBI" id="CHEBI:29105"/>
        <label>1</label>
        <note>catalytic</note>
    </ligand>
</feature>
<dbReference type="EC" id="1.1.1.103" evidence="6 7"/>
<evidence type="ECO:0000256" key="5">
    <source>
        <dbReference type="ARBA" id="ARBA00023027"/>
    </source>
</evidence>
<dbReference type="OrthoDB" id="9787435at2"/>
<feature type="binding site" evidence="6">
    <location>
        <position position="99"/>
    </location>
    <ligand>
        <name>Zn(2+)</name>
        <dbReference type="ChEBI" id="CHEBI:29105"/>
        <label>2</label>
    </ligand>
</feature>
<protein>
    <recommendedName>
        <fullName evidence="6 7">L-threonine 3-dehydrogenase</fullName>
        <shortName evidence="6">TDH</shortName>
        <ecNumber evidence="6 7">1.1.1.103</ecNumber>
    </recommendedName>
</protein>
<keyword evidence="3 6" id="KW-0862">Zinc</keyword>
<evidence type="ECO:0000259" key="9">
    <source>
        <dbReference type="Pfam" id="PF08240"/>
    </source>
</evidence>
<dbReference type="EMBL" id="QWET01000017">
    <property type="protein sequence ID" value="RIH63709.1"/>
    <property type="molecule type" value="Genomic_DNA"/>
</dbReference>
<dbReference type="SUPFAM" id="SSF51735">
    <property type="entry name" value="NAD(P)-binding Rossmann-fold domains"/>
    <property type="match status" value="1"/>
</dbReference>
<sequence length="344" mass="38117">MKALVKSKAEKGIWMEEVPMPEVRPNDVLIKIKKAAICGTDLHIYKWDEWAQQTIKPPVIIGHEYMGTVVEVGSEVDYVKVGERVTVEGHISCGFCRNCRRGRQHICDHTVGIGVQRDGGFAEYISVPAKNVLHVDVSIPDEIMSIMDPMGNATHTALSFPLLGEDVLITGIGGPIGAMAAAICRFAGARNVIGTDLSPFRRALARKMGATRVIDPTKESLKEAMERHNMVAGFDIGLECSGSQAAFNDMVNHMYNGGKISLLGILPKSTQINWNNIIFKGLTLKGIYGREMYETWYHMEMMLTSGLDITPVITHRFPADDFQKAFDIMEQGDCGKIILDWDFN</sequence>
<dbReference type="Pfam" id="PF00107">
    <property type="entry name" value="ADH_zinc_N"/>
    <property type="match status" value="1"/>
</dbReference>
<dbReference type="PANTHER" id="PTHR43401">
    <property type="entry name" value="L-THREONINE 3-DEHYDROGENASE"/>
    <property type="match status" value="1"/>
</dbReference>
<comment type="subunit">
    <text evidence="6">Homotetramer.</text>
</comment>
<dbReference type="InterPro" id="IPR002328">
    <property type="entry name" value="ADH_Zn_CS"/>
</dbReference>
<feature type="binding site" evidence="6">
    <location>
        <position position="96"/>
    </location>
    <ligand>
        <name>Zn(2+)</name>
        <dbReference type="ChEBI" id="CHEBI:29105"/>
        <label>2</label>
    </ligand>
</feature>
<evidence type="ECO:0000256" key="1">
    <source>
        <dbReference type="ARBA" id="ARBA00022490"/>
    </source>
</evidence>
<comment type="cofactor">
    <cofactor evidence="6">
        <name>Zn(2+)</name>
        <dbReference type="ChEBI" id="CHEBI:29105"/>
    </cofactor>
    <text evidence="6">Binds 2 Zn(2+) ions per subunit.</text>
</comment>
<organism evidence="10 11">
    <name type="scientific">Mariniphaga sediminis</name>
    <dbReference type="NCBI Taxonomy" id="1628158"/>
    <lineage>
        <taxon>Bacteria</taxon>
        <taxon>Pseudomonadati</taxon>
        <taxon>Bacteroidota</taxon>
        <taxon>Bacteroidia</taxon>
        <taxon>Marinilabiliales</taxon>
        <taxon>Prolixibacteraceae</taxon>
        <taxon>Mariniphaga</taxon>
    </lineage>
</organism>
<evidence type="ECO:0000256" key="3">
    <source>
        <dbReference type="ARBA" id="ARBA00022833"/>
    </source>
</evidence>
<dbReference type="Gene3D" id="3.90.180.10">
    <property type="entry name" value="Medium-chain alcohol dehydrogenases, catalytic domain"/>
    <property type="match status" value="1"/>
</dbReference>
<dbReference type="InterPro" id="IPR013149">
    <property type="entry name" value="ADH-like_C"/>
</dbReference>
<dbReference type="Gene3D" id="3.40.50.720">
    <property type="entry name" value="NAD(P)-binding Rossmann-like Domain"/>
    <property type="match status" value="1"/>
</dbReference>
<feature type="site" description="Important for catalytic activity for the proton relay mechanism but does not participate directly in the coordination of zinc atom" evidence="6">
    <location>
        <position position="148"/>
    </location>
</feature>
<dbReference type="InterPro" id="IPR050129">
    <property type="entry name" value="Zn_alcohol_dh"/>
</dbReference>
<evidence type="ECO:0000256" key="7">
    <source>
        <dbReference type="NCBIfam" id="TIGR00692"/>
    </source>
</evidence>
<dbReference type="InterPro" id="IPR013154">
    <property type="entry name" value="ADH-like_N"/>
</dbReference>
<dbReference type="UniPathway" id="UPA00046">
    <property type="reaction ID" value="UER00505"/>
</dbReference>
<dbReference type="GO" id="GO:0005737">
    <property type="term" value="C:cytoplasm"/>
    <property type="evidence" value="ECO:0007669"/>
    <property type="project" value="UniProtKB-SubCell"/>
</dbReference>
<dbReference type="InterPro" id="IPR011032">
    <property type="entry name" value="GroES-like_sf"/>
</dbReference>
<evidence type="ECO:0000256" key="4">
    <source>
        <dbReference type="ARBA" id="ARBA00023002"/>
    </source>
</evidence>
<feature type="binding site" evidence="6">
    <location>
        <position position="107"/>
    </location>
    <ligand>
        <name>Zn(2+)</name>
        <dbReference type="ChEBI" id="CHEBI:29105"/>
        <label>2</label>
    </ligand>
</feature>
<keyword evidence="5 6" id="KW-0520">NAD</keyword>
<dbReference type="GO" id="GO:0008743">
    <property type="term" value="F:L-threonine 3-dehydrogenase activity"/>
    <property type="evidence" value="ECO:0007669"/>
    <property type="project" value="UniProtKB-UniRule"/>
</dbReference>
<comment type="similarity">
    <text evidence="6">Belongs to the zinc-containing alcohol dehydrogenase family.</text>
</comment>
<comment type="function">
    <text evidence="6">Catalyzes the NAD(+)-dependent oxidation of L-threonine to 2-amino-3-ketobutyrate.</text>
</comment>
<dbReference type="Proteomes" id="UP000266441">
    <property type="component" value="Unassembled WGS sequence"/>
</dbReference>
<feature type="active site" description="Charge relay system" evidence="6">
    <location>
        <position position="40"/>
    </location>
</feature>
<feature type="domain" description="Alcohol dehydrogenase-like N-terminal" evidence="9">
    <location>
        <begin position="25"/>
        <end position="135"/>
    </location>
</feature>
<comment type="caution">
    <text evidence="10">The sequence shown here is derived from an EMBL/GenBank/DDBJ whole genome shotgun (WGS) entry which is preliminary data.</text>
</comment>
<feature type="binding site" evidence="6">
    <location>
        <position position="38"/>
    </location>
    <ligand>
        <name>Zn(2+)</name>
        <dbReference type="ChEBI" id="CHEBI:29105"/>
        <label>1</label>
        <note>catalytic</note>
    </ligand>
</feature>
<dbReference type="NCBIfam" id="TIGR00692">
    <property type="entry name" value="tdh"/>
    <property type="match status" value="1"/>
</dbReference>
<dbReference type="GO" id="GO:0019518">
    <property type="term" value="P:L-threonine catabolic process to glycine"/>
    <property type="evidence" value="ECO:0007669"/>
    <property type="project" value="UniProtKB-UniPathway"/>
</dbReference>
<evidence type="ECO:0000259" key="8">
    <source>
        <dbReference type="Pfam" id="PF00107"/>
    </source>
</evidence>
<dbReference type="Pfam" id="PF08240">
    <property type="entry name" value="ADH_N"/>
    <property type="match status" value="1"/>
</dbReference>
<name>A0A399CVV3_9BACT</name>
<feature type="binding site" evidence="6">
    <location>
        <position position="201"/>
    </location>
    <ligand>
        <name>NAD(+)</name>
        <dbReference type="ChEBI" id="CHEBI:57540"/>
    </ligand>
</feature>
<evidence type="ECO:0000313" key="11">
    <source>
        <dbReference type="Proteomes" id="UP000266441"/>
    </source>
</evidence>
<evidence type="ECO:0000256" key="6">
    <source>
        <dbReference type="HAMAP-Rule" id="MF_00627"/>
    </source>
</evidence>
<dbReference type="AlphaFoldDB" id="A0A399CVV3"/>
<dbReference type="HAMAP" id="MF_00627">
    <property type="entry name" value="Thr_dehydrog"/>
    <property type="match status" value="1"/>
</dbReference>
<keyword evidence="11" id="KW-1185">Reference proteome</keyword>
<dbReference type="SUPFAM" id="SSF50129">
    <property type="entry name" value="GroES-like"/>
    <property type="match status" value="1"/>
</dbReference>
<feature type="domain" description="Alcohol dehydrogenase-like C-terminal" evidence="8">
    <location>
        <begin position="175"/>
        <end position="299"/>
    </location>
</feature>